<keyword evidence="3" id="KW-0274">FAD</keyword>
<feature type="domain" description="FAD-binding PCMH-type" evidence="5">
    <location>
        <begin position="78"/>
        <end position="281"/>
    </location>
</feature>
<evidence type="ECO:0000313" key="6">
    <source>
        <dbReference type="EMBL" id="KNG82334.1"/>
    </source>
</evidence>
<dbReference type="PANTHER" id="PTHR11748">
    <property type="entry name" value="D-LACTATE DEHYDROGENASE"/>
    <property type="match status" value="1"/>
</dbReference>
<evidence type="ECO:0000256" key="4">
    <source>
        <dbReference type="ARBA" id="ARBA00023002"/>
    </source>
</evidence>
<dbReference type="InterPro" id="IPR036318">
    <property type="entry name" value="FAD-bd_PCMH-like_sf"/>
</dbReference>
<dbReference type="Pfam" id="PF01565">
    <property type="entry name" value="FAD_binding_4"/>
    <property type="match status" value="1"/>
</dbReference>
<dbReference type="Proteomes" id="UP000037505">
    <property type="component" value="Unassembled WGS sequence"/>
</dbReference>
<comment type="cofactor">
    <cofactor evidence="1">
        <name>FAD</name>
        <dbReference type="ChEBI" id="CHEBI:57692"/>
    </cofactor>
</comment>
<accession>A0A0L1IS69</accession>
<dbReference type="GeneID" id="26811430"/>
<organism evidence="6 7">
    <name type="scientific">Aspergillus nomiae NRRL (strain ATCC 15546 / NRRL 13137 / CBS 260.88 / M93)</name>
    <dbReference type="NCBI Taxonomy" id="1509407"/>
    <lineage>
        <taxon>Eukaryota</taxon>
        <taxon>Fungi</taxon>
        <taxon>Dikarya</taxon>
        <taxon>Ascomycota</taxon>
        <taxon>Pezizomycotina</taxon>
        <taxon>Eurotiomycetes</taxon>
        <taxon>Eurotiomycetidae</taxon>
        <taxon>Eurotiales</taxon>
        <taxon>Aspergillaceae</taxon>
        <taxon>Aspergillus</taxon>
        <taxon>Aspergillus subgen. Circumdati</taxon>
    </lineage>
</organism>
<dbReference type="InterPro" id="IPR016170">
    <property type="entry name" value="Cytok_DH_C_sf"/>
</dbReference>
<dbReference type="InterPro" id="IPR016166">
    <property type="entry name" value="FAD-bd_PCMH"/>
</dbReference>
<comment type="caution">
    <text evidence="6">The sequence shown here is derived from an EMBL/GenBank/DDBJ whole genome shotgun (WGS) entry which is preliminary data.</text>
</comment>
<evidence type="ECO:0000256" key="1">
    <source>
        <dbReference type="ARBA" id="ARBA00001974"/>
    </source>
</evidence>
<dbReference type="OrthoDB" id="5332616at2759"/>
<evidence type="ECO:0000256" key="2">
    <source>
        <dbReference type="ARBA" id="ARBA00022630"/>
    </source>
</evidence>
<evidence type="ECO:0000259" key="5">
    <source>
        <dbReference type="PROSITE" id="PS51387"/>
    </source>
</evidence>
<dbReference type="GO" id="GO:0004458">
    <property type="term" value="F:D-lactate dehydrogenase (cytochrome) activity"/>
    <property type="evidence" value="ECO:0007669"/>
    <property type="project" value="TreeGrafter"/>
</dbReference>
<dbReference type="InterPro" id="IPR004113">
    <property type="entry name" value="FAD-bd_oxidored_4_C"/>
</dbReference>
<dbReference type="PANTHER" id="PTHR11748:SF114">
    <property type="entry name" value="ARYL-ALCOHOL OXIDASE VANILLYL-ALCOHOL OXIDASE (AFU_ORTHOLOGUE AFUA_3G09500)-RELATED"/>
    <property type="match status" value="1"/>
</dbReference>
<dbReference type="GO" id="GO:0008720">
    <property type="term" value="F:D-lactate dehydrogenase (NAD+) activity"/>
    <property type="evidence" value="ECO:0007669"/>
    <property type="project" value="TreeGrafter"/>
</dbReference>
<dbReference type="Gene3D" id="3.40.462.10">
    <property type="entry name" value="FAD-linked oxidases, C-terminal domain"/>
    <property type="match status" value="1"/>
</dbReference>
<sequence length="596" mass="66370">MGDFDCHALHGDALRASGEPIALPPNTNLTKFKAFISRVTSVVDETNVQIILSHDDIAQEEYTDPSRAHDMFHILDKTHFISSAVVAPKNVVDVQDIIKLANEFEIPVWPFSKGRNIGYGGTAPRVRGSLGIDLGKNMNRVLKVDPQSAYALLEPGVSYFDLHEYLVTHNLRDQVWADVPDVGGGSVIGNALERGTGYTPYGEHWMMHCGLEVVLPDGSLLRTGMGALPNPKADKSIPPHEQEPDESWQIFDCSLGPHSAGIFSQSSLGIVVKMGIWLMPNPGGYQAYMVTFPRDNDLNQIVEILRPLRIFGVIQNTPKLDNVLVTAAVQGHRTEYTNSDMPLTDHQLDEVAKKLSIGRWNLYGAMYGPPIIRDALWSIIKASFSKIPGAKFYFPEDRPNDIVLQTRSNTMQGIPSTTELGLLSWLPNGGHLFFSPIAKVTGPDAKAQYGLTRRLSEEYGFDFIGVFIIGAREMHHIVCILFDRKDPDASRRAHELIQVLIAEAADRGWGEYRTHLALMDQIAETYNFNENAQMKLNEKLKNTLDPKGILCPGKNGIWPANYLRRAEPIRQIRTSHGTVGTWQQQQKVGFCPTLEQ</sequence>
<dbReference type="Gene3D" id="1.10.45.10">
    <property type="entry name" value="Vanillyl-alcohol Oxidase, Chain A, domain 4"/>
    <property type="match status" value="1"/>
</dbReference>
<proteinExistence type="predicted"/>
<dbReference type="Gene3D" id="3.30.465.10">
    <property type="match status" value="1"/>
</dbReference>
<keyword evidence="2" id="KW-0285">Flavoprotein</keyword>
<keyword evidence="4" id="KW-0560">Oxidoreductase</keyword>
<name>A0A0L1IS69_ASPN3</name>
<dbReference type="GO" id="GO:0005739">
    <property type="term" value="C:mitochondrion"/>
    <property type="evidence" value="ECO:0007669"/>
    <property type="project" value="TreeGrafter"/>
</dbReference>
<reference evidence="6 7" key="1">
    <citation type="submission" date="2014-06" db="EMBL/GenBank/DDBJ databases">
        <title>The Genome of the Aflatoxigenic Filamentous Fungus Aspergillus nomius.</title>
        <authorList>
            <person name="Moore M.G."/>
            <person name="Shannon B.M."/>
            <person name="Brian M.M."/>
        </authorList>
    </citation>
    <scope>NUCLEOTIDE SEQUENCE [LARGE SCALE GENOMIC DNA]</scope>
    <source>
        <strain evidence="6 7">NRRL 13137</strain>
    </source>
</reference>
<dbReference type="STRING" id="1509407.A0A0L1IS69"/>
<dbReference type="GO" id="GO:0071949">
    <property type="term" value="F:FAD binding"/>
    <property type="evidence" value="ECO:0007669"/>
    <property type="project" value="InterPro"/>
</dbReference>
<dbReference type="InterPro" id="IPR016164">
    <property type="entry name" value="FAD-linked_Oxase-like_C"/>
</dbReference>
<dbReference type="Pfam" id="PF02913">
    <property type="entry name" value="FAD-oxidase_C"/>
    <property type="match status" value="1"/>
</dbReference>
<dbReference type="InterPro" id="IPR006094">
    <property type="entry name" value="Oxid_FAD_bind_N"/>
</dbReference>
<dbReference type="PROSITE" id="PS51387">
    <property type="entry name" value="FAD_PCMH"/>
    <property type="match status" value="1"/>
</dbReference>
<dbReference type="GO" id="GO:1903457">
    <property type="term" value="P:lactate catabolic process"/>
    <property type="evidence" value="ECO:0007669"/>
    <property type="project" value="TreeGrafter"/>
</dbReference>
<dbReference type="InterPro" id="IPR016169">
    <property type="entry name" value="FAD-bd_PCMH_sub2"/>
</dbReference>
<protein>
    <recommendedName>
        <fullName evidence="5">FAD-binding PCMH-type domain-containing protein</fullName>
    </recommendedName>
</protein>
<dbReference type="InterPro" id="IPR016167">
    <property type="entry name" value="FAD-bd_PCMH_sub1"/>
</dbReference>
<dbReference type="Gene3D" id="3.30.43.10">
    <property type="entry name" value="Uridine Diphospho-n-acetylenolpyruvylglucosamine Reductase, domain 2"/>
    <property type="match status" value="1"/>
</dbReference>
<dbReference type="RefSeq" id="XP_015403257.1">
    <property type="nucleotide sequence ID" value="XM_015554882.1"/>
</dbReference>
<dbReference type="AlphaFoldDB" id="A0A0L1IS69"/>
<dbReference type="SUPFAM" id="SSF55103">
    <property type="entry name" value="FAD-linked oxidases, C-terminal domain"/>
    <property type="match status" value="1"/>
</dbReference>
<evidence type="ECO:0000256" key="3">
    <source>
        <dbReference type="ARBA" id="ARBA00022827"/>
    </source>
</evidence>
<keyword evidence="7" id="KW-1185">Reference proteome</keyword>
<dbReference type="InterPro" id="IPR016171">
    <property type="entry name" value="Vanillyl_alc_oxidase_C-sub2"/>
</dbReference>
<dbReference type="EMBL" id="JNOM01000355">
    <property type="protein sequence ID" value="KNG82334.1"/>
    <property type="molecule type" value="Genomic_DNA"/>
</dbReference>
<evidence type="ECO:0000313" key="7">
    <source>
        <dbReference type="Proteomes" id="UP000037505"/>
    </source>
</evidence>
<dbReference type="SUPFAM" id="SSF56176">
    <property type="entry name" value="FAD-binding/transporter-associated domain-like"/>
    <property type="match status" value="1"/>
</dbReference>
<gene>
    <name evidence="6" type="ORF">ANOM_009626</name>
</gene>